<dbReference type="SUPFAM" id="SSF48726">
    <property type="entry name" value="Immunoglobulin"/>
    <property type="match status" value="1"/>
</dbReference>
<reference evidence="5" key="3">
    <citation type="submission" date="2025-09" db="UniProtKB">
        <authorList>
            <consortium name="Ensembl"/>
        </authorList>
    </citation>
    <scope>IDENTIFICATION</scope>
</reference>
<dbReference type="OrthoDB" id="8963224at2759"/>
<dbReference type="InterPro" id="IPR015631">
    <property type="entry name" value="CD2/SLAM_rcpt"/>
</dbReference>
<reference evidence="5" key="2">
    <citation type="submission" date="2025-08" db="UniProtKB">
        <authorList>
            <consortium name="Ensembl"/>
        </authorList>
    </citation>
    <scope>IDENTIFICATION</scope>
</reference>
<keyword evidence="3" id="KW-0472">Membrane</keyword>
<evidence type="ECO:0000256" key="4">
    <source>
        <dbReference type="ARBA" id="ARBA00023180"/>
    </source>
</evidence>
<dbReference type="Proteomes" id="UP000694397">
    <property type="component" value="Chromosome 3"/>
</dbReference>
<dbReference type="InterPro" id="IPR036179">
    <property type="entry name" value="Ig-like_dom_sf"/>
</dbReference>
<keyword evidence="2" id="KW-0732">Signal</keyword>
<evidence type="ECO:0008006" key="7">
    <source>
        <dbReference type="Google" id="ProtNLM"/>
    </source>
</evidence>
<evidence type="ECO:0000256" key="1">
    <source>
        <dbReference type="ARBA" id="ARBA00004370"/>
    </source>
</evidence>
<name>A0A8C9ST49_SCLFO</name>
<keyword evidence="4" id="KW-0325">Glycoprotein</keyword>
<accession>A0A8C9ST49</accession>
<evidence type="ECO:0000256" key="3">
    <source>
        <dbReference type="ARBA" id="ARBA00023136"/>
    </source>
</evidence>
<comment type="subcellular location">
    <subcellularLocation>
        <location evidence="1">Membrane</location>
    </subcellularLocation>
</comment>
<dbReference type="Ensembl" id="ENSSFOT00015054167.1">
    <property type="protein sequence ID" value="ENSSFOP00015039961.1"/>
    <property type="gene ID" value="ENSSFOG00015024808.1"/>
</dbReference>
<dbReference type="Gene3D" id="2.60.40.10">
    <property type="entry name" value="Immunoglobulins"/>
    <property type="match status" value="2"/>
</dbReference>
<sequence>CTLFFFFLTSELQLKKNDYIFIEFTIPFSSPVYLFVRSHGQVLGVSDSTSYMKVGDSVQFPFTPIGNHSYKVELVFNCVDVVLWLPQVSLLQTHLHYEGRVNIQDNIISLERLQLSDSGFYNLKIDYFTGQRPQNERFHLQVFEPVSKPSVTVDCQSGNLTLSCSSSEGSDVTYSWEILPPCGNSCFVRQGSVMQMKVKDGKGKKNYTCTAQNIVSRESSEPLDLDVLSAFFLTGTLFYIHKRRKKRKHVPDTRRYYRITGIVEK</sequence>
<keyword evidence="6" id="KW-1185">Reference proteome</keyword>
<dbReference type="InterPro" id="IPR013783">
    <property type="entry name" value="Ig-like_fold"/>
</dbReference>
<evidence type="ECO:0000256" key="2">
    <source>
        <dbReference type="ARBA" id="ARBA00022729"/>
    </source>
</evidence>
<proteinExistence type="predicted"/>
<dbReference type="PANTHER" id="PTHR12080">
    <property type="entry name" value="SIGNALING LYMPHOCYTIC ACTIVATION MOLECULE"/>
    <property type="match status" value="1"/>
</dbReference>
<protein>
    <recommendedName>
        <fullName evidence="7">Ig-like domain-containing protein</fullName>
    </recommendedName>
</protein>
<dbReference type="GeneTree" id="ENSGT00970000196844"/>
<evidence type="ECO:0000313" key="5">
    <source>
        <dbReference type="Ensembl" id="ENSSFOP00015039961.1"/>
    </source>
</evidence>
<dbReference type="AlphaFoldDB" id="A0A8C9ST49"/>
<reference evidence="5 6" key="1">
    <citation type="submission" date="2019-04" db="EMBL/GenBank/DDBJ databases">
        <authorList>
            <consortium name="Wellcome Sanger Institute Data Sharing"/>
        </authorList>
    </citation>
    <scope>NUCLEOTIDE SEQUENCE [LARGE SCALE GENOMIC DNA]</scope>
</reference>
<dbReference type="PANTHER" id="PTHR12080:SF48">
    <property type="entry name" value="IMMUNOGLOBULIN SUBTYPE DOMAIN-CONTAINING PROTEIN"/>
    <property type="match status" value="1"/>
</dbReference>
<dbReference type="GO" id="GO:0016020">
    <property type="term" value="C:membrane"/>
    <property type="evidence" value="ECO:0007669"/>
    <property type="project" value="UniProtKB-SubCell"/>
</dbReference>
<organism evidence="5 6">
    <name type="scientific">Scleropages formosus</name>
    <name type="common">Asian bonytongue</name>
    <name type="synonym">Osteoglossum formosum</name>
    <dbReference type="NCBI Taxonomy" id="113540"/>
    <lineage>
        <taxon>Eukaryota</taxon>
        <taxon>Metazoa</taxon>
        <taxon>Chordata</taxon>
        <taxon>Craniata</taxon>
        <taxon>Vertebrata</taxon>
        <taxon>Euteleostomi</taxon>
        <taxon>Actinopterygii</taxon>
        <taxon>Neopterygii</taxon>
        <taxon>Teleostei</taxon>
        <taxon>Osteoglossocephala</taxon>
        <taxon>Osteoglossomorpha</taxon>
        <taxon>Osteoglossiformes</taxon>
        <taxon>Osteoglossidae</taxon>
        <taxon>Scleropages</taxon>
    </lineage>
</organism>
<evidence type="ECO:0000313" key="6">
    <source>
        <dbReference type="Proteomes" id="UP000694397"/>
    </source>
</evidence>